<proteinExistence type="predicted"/>
<feature type="domain" description="HTH cro/C1-type" evidence="1">
    <location>
        <begin position="14"/>
        <end position="69"/>
    </location>
</feature>
<dbReference type="RefSeq" id="WP_233696718.1">
    <property type="nucleotide sequence ID" value="NZ_JAJNBZ010000006.1"/>
</dbReference>
<evidence type="ECO:0000313" key="3">
    <source>
        <dbReference type="Proteomes" id="UP001199916"/>
    </source>
</evidence>
<comment type="caution">
    <text evidence="2">The sequence shown here is derived from an EMBL/GenBank/DDBJ whole genome shotgun (WGS) entry which is preliminary data.</text>
</comment>
<dbReference type="CDD" id="cd00093">
    <property type="entry name" value="HTH_XRE"/>
    <property type="match status" value="1"/>
</dbReference>
<dbReference type="Pfam" id="PF01381">
    <property type="entry name" value="HTH_3"/>
    <property type="match status" value="1"/>
</dbReference>
<dbReference type="Gene3D" id="1.25.40.10">
    <property type="entry name" value="Tetratricopeptide repeat domain"/>
    <property type="match status" value="1"/>
</dbReference>
<dbReference type="InterPro" id="IPR001387">
    <property type="entry name" value="Cro/C1-type_HTH"/>
</dbReference>
<protein>
    <submittedName>
        <fullName evidence="2">Helix-turn-helix domain-containing protein</fullName>
    </submittedName>
</protein>
<sequence>MSDVIQIQTIGELIHQYRRESGMTLSQLSDITGSHKGTISRIENGDVKRPEFETVHPLASALGIPFEDIVERYIEIDKRADSLQTILQTVIQSGNIELINKVALKFLESPSEDSYILVERLYTLADAIEDKPIRLSLYRLLIHYSRNHGMMLFLAKGLYAAYLIERDDFTKLKATYDSGKHIIHYVNFLSKEERISLYYKLGVHAFNLRLFEDSIELCNTVLEEDPSDSLFKVNSTGILRDSHYYLGNYDLSEKYSVQYSKFNHPHVKENVLLLEAALHAKKGDVLLAISQLQLALNTCGENSQLHVINQLLTLYLDQGNLSAIHKLLEMEERVVSVPYSTPYKQSRLAQFFKLKGDFYVAGGDFEKGITSYLESAHQYTIVNDTLKERECMNCIINLHIRDNKVMSIDILNKLSKYYNRSVSHDT</sequence>
<organism evidence="2 3">
    <name type="scientific">Paenibacillus profundus</name>
    <dbReference type="NCBI Taxonomy" id="1173085"/>
    <lineage>
        <taxon>Bacteria</taxon>
        <taxon>Bacillati</taxon>
        <taxon>Bacillota</taxon>
        <taxon>Bacilli</taxon>
        <taxon>Bacillales</taxon>
        <taxon>Paenibacillaceae</taxon>
        <taxon>Paenibacillus</taxon>
    </lineage>
</organism>
<dbReference type="SUPFAM" id="SSF47413">
    <property type="entry name" value="lambda repressor-like DNA-binding domains"/>
    <property type="match status" value="1"/>
</dbReference>
<evidence type="ECO:0000313" key="2">
    <source>
        <dbReference type="EMBL" id="MCE5169823.1"/>
    </source>
</evidence>
<dbReference type="Proteomes" id="UP001199916">
    <property type="component" value="Unassembled WGS sequence"/>
</dbReference>
<evidence type="ECO:0000259" key="1">
    <source>
        <dbReference type="PROSITE" id="PS50943"/>
    </source>
</evidence>
<dbReference type="SMART" id="SM00530">
    <property type="entry name" value="HTH_XRE"/>
    <property type="match status" value="1"/>
</dbReference>
<dbReference type="InterPro" id="IPR010982">
    <property type="entry name" value="Lambda_DNA-bd_dom_sf"/>
</dbReference>
<reference evidence="2 3" key="1">
    <citation type="submission" date="2021-11" db="EMBL/GenBank/DDBJ databases">
        <title>Draft genome sequence of Paenibacillus profundus YoMME, a new Gram-positive bacteria with exoelectrogenic properties.</title>
        <authorList>
            <person name="Hubenova Y."/>
            <person name="Hubenova E."/>
            <person name="Manasiev Y."/>
            <person name="Peykov S."/>
            <person name="Mitov M."/>
        </authorList>
    </citation>
    <scope>NUCLEOTIDE SEQUENCE [LARGE SCALE GENOMIC DNA]</scope>
    <source>
        <strain evidence="2 3">YoMME</strain>
    </source>
</reference>
<name>A0ABS8YH60_9BACL</name>
<accession>A0ABS8YH60</accession>
<dbReference type="InterPro" id="IPR011990">
    <property type="entry name" value="TPR-like_helical_dom_sf"/>
</dbReference>
<gene>
    <name evidence="2" type="ORF">LQV63_10910</name>
</gene>
<dbReference type="PROSITE" id="PS50943">
    <property type="entry name" value="HTH_CROC1"/>
    <property type="match status" value="1"/>
</dbReference>
<dbReference type="EMBL" id="JAJNBZ010000006">
    <property type="protein sequence ID" value="MCE5169823.1"/>
    <property type="molecule type" value="Genomic_DNA"/>
</dbReference>
<dbReference type="Gene3D" id="1.10.260.40">
    <property type="entry name" value="lambda repressor-like DNA-binding domains"/>
    <property type="match status" value="1"/>
</dbReference>
<dbReference type="SUPFAM" id="SSF81901">
    <property type="entry name" value="HCP-like"/>
    <property type="match status" value="1"/>
</dbReference>
<keyword evidence="3" id="KW-1185">Reference proteome</keyword>